<proteinExistence type="predicted"/>
<dbReference type="Proteomes" id="UP000465361">
    <property type="component" value="Unassembled WGS sequence"/>
</dbReference>
<evidence type="ECO:0000313" key="2">
    <source>
        <dbReference type="Proteomes" id="UP000465361"/>
    </source>
</evidence>
<sequence length="236" mass="25752">MCPRSPAALTATDAADHALVTTGRKPAEPVAYGIRVNPAQCDAARSVWPAILTWRAHDISRMESVRVQVSGKRIKANGQIVAAAAETNPAFHAYYDLQTDETGATKRIGLTVTLAERERQLSIARDEENMWLVTDHRGESRAGYNGALDVDVVFSPFFNALAIRRTGLHQRPDSITLPMVYVSLPDMSVRAATVSYSNADSRSLEQIEVKSPVADTTLNIDADGFIVDYPGLAERI</sequence>
<accession>A0A7I9XWA2</accession>
<gene>
    <name evidence="1" type="ORF">MBOT_14350</name>
</gene>
<keyword evidence="2" id="KW-1185">Reference proteome</keyword>
<evidence type="ECO:0008006" key="3">
    <source>
        <dbReference type="Google" id="ProtNLM"/>
    </source>
</evidence>
<dbReference type="Pfam" id="PF06475">
    <property type="entry name" value="Glycolipid_bind"/>
    <property type="match status" value="1"/>
</dbReference>
<name>A0A7I9XWA2_9MYCO</name>
<organism evidence="1 2">
    <name type="scientific">Mycobacterium botniense</name>
    <dbReference type="NCBI Taxonomy" id="84962"/>
    <lineage>
        <taxon>Bacteria</taxon>
        <taxon>Bacillati</taxon>
        <taxon>Actinomycetota</taxon>
        <taxon>Actinomycetes</taxon>
        <taxon>Mycobacteriales</taxon>
        <taxon>Mycobacteriaceae</taxon>
        <taxon>Mycobacterium</taxon>
    </lineage>
</organism>
<evidence type="ECO:0000313" key="1">
    <source>
        <dbReference type="EMBL" id="GFG74070.1"/>
    </source>
</evidence>
<comment type="caution">
    <text evidence="1">The sequence shown here is derived from an EMBL/GenBank/DDBJ whole genome shotgun (WGS) entry which is preliminary data.</text>
</comment>
<dbReference type="InterPro" id="IPR009467">
    <property type="entry name" value="Glycolipid-bd_prot_put"/>
</dbReference>
<dbReference type="EMBL" id="BLKW01000002">
    <property type="protein sequence ID" value="GFG74070.1"/>
    <property type="molecule type" value="Genomic_DNA"/>
</dbReference>
<reference evidence="1 2" key="1">
    <citation type="journal article" date="2019" name="Emerg. Microbes Infect.">
        <title>Comprehensive subspecies identification of 175 nontuberculous mycobacteria species based on 7547 genomic profiles.</title>
        <authorList>
            <person name="Matsumoto Y."/>
            <person name="Kinjo T."/>
            <person name="Motooka D."/>
            <person name="Nabeya D."/>
            <person name="Jung N."/>
            <person name="Uechi K."/>
            <person name="Horii T."/>
            <person name="Iida T."/>
            <person name="Fujita J."/>
            <person name="Nakamura S."/>
        </authorList>
    </citation>
    <scope>NUCLEOTIDE SEQUENCE [LARGE SCALE GENOMIC DNA]</scope>
    <source>
        <strain evidence="1 2">JCM 17322</strain>
    </source>
</reference>
<dbReference type="SUPFAM" id="SSF159275">
    <property type="entry name" value="PA1994-like"/>
    <property type="match status" value="1"/>
</dbReference>
<protein>
    <recommendedName>
        <fullName evidence="3">Glycolipid-binding family protein</fullName>
    </recommendedName>
</protein>
<dbReference type="AlphaFoldDB" id="A0A7I9XWA2"/>